<keyword evidence="2" id="KW-1133">Transmembrane helix</keyword>
<evidence type="ECO:0000259" key="3">
    <source>
        <dbReference type="Pfam" id="PF00892"/>
    </source>
</evidence>
<dbReference type="PANTHER" id="PTHR22911">
    <property type="entry name" value="ACYL-MALONYL CONDENSING ENZYME-RELATED"/>
    <property type="match status" value="1"/>
</dbReference>
<sequence>MRTRGALFTVLSAILFGITPAFAKWIYMDGVNASTLVFFRNLFAIVPLYVLCRWQRCSFRINVRQGIHLVLAAVIGQSVTAVMLYTSYQYIPIATATTLHFFYPVFITLICVILFRERLTSVKLVALIAATLGVACFVDGGGKSSMTGFSLALASALTFAYYMVTVEKSGLNRLHPFVITFYFAILVSASLWIYNGVFDLFTMPGEWMTYGKMLLFSLLTSVAAMGLLQLGIRSLGAGDAAILCMFEPLTSFVSGTLFLHEEVSLLKVLGSVLILGAVTFMIVMNRRQARSRSQA</sequence>
<evidence type="ECO:0000256" key="2">
    <source>
        <dbReference type="SAM" id="Phobius"/>
    </source>
</evidence>
<comment type="similarity">
    <text evidence="1">Belongs to the EamA transporter family.</text>
</comment>
<feature type="domain" description="EamA" evidence="3">
    <location>
        <begin position="4"/>
        <end position="136"/>
    </location>
</feature>
<reference evidence="4 5" key="1">
    <citation type="submission" date="2023-06" db="EMBL/GenBank/DDBJ databases">
        <title>Identification and characterization of horizontal gene transfer across gut microbiota members of farm animals based on homology search.</title>
        <authorList>
            <person name="Schwarzerova J."/>
            <person name="Nykrynova M."/>
            <person name="Jureckova K."/>
            <person name="Cejkova D."/>
            <person name="Rychlik I."/>
        </authorList>
    </citation>
    <scope>NUCLEOTIDE SEQUENCE [LARGE SCALE GENOMIC DNA]</scope>
    <source>
        <strain evidence="4 5">ET39</strain>
    </source>
</reference>
<feature type="transmembrane region" description="Helical" evidence="2">
    <location>
        <begin position="240"/>
        <end position="259"/>
    </location>
</feature>
<evidence type="ECO:0000313" key="4">
    <source>
        <dbReference type="EMBL" id="MDM8156160.1"/>
    </source>
</evidence>
<organism evidence="4 5">
    <name type="scientific">Amedibacillus dolichus</name>
    <dbReference type="NCBI Taxonomy" id="31971"/>
    <lineage>
        <taxon>Bacteria</taxon>
        <taxon>Bacillati</taxon>
        <taxon>Bacillota</taxon>
        <taxon>Erysipelotrichia</taxon>
        <taxon>Erysipelotrichales</taxon>
        <taxon>Erysipelotrichaceae</taxon>
        <taxon>Amedibacillus</taxon>
    </lineage>
</organism>
<feature type="transmembrane region" description="Helical" evidence="2">
    <location>
        <begin position="66"/>
        <end position="85"/>
    </location>
</feature>
<keyword evidence="2" id="KW-0812">Transmembrane</keyword>
<feature type="domain" description="EamA" evidence="3">
    <location>
        <begin position="147"/>
        <end position="282"/>
    </location>
</feature>
<dbReference type="Pfam" id="PF00892">
    <property type="entry name" value="EamA"/>
    <property type="match status" value="2"/>
</dbReference>
<keyword evidence="5" id="KW-1185">Reference proteome</keyword>
<feature type="transmembrane region" description="Helical" evidence="2">
    <location>
        <begin position="176"/>
        <end position="195"/>
    </location>
</feature>
<reference evidence="4 5" key="3">
    <citation type="submission" date="2023-06" db="EMBL/GenBank/DDBJ databases">
        <authorList>
            <person name="Zeman M."/>
            <person name="Kubasova T."/>
            <person name="Jahodarova E."/>
            <person name="Nykrynova M."/>
            <person name="Rychlik I."/>
        </authorList>
    </citation>
    <scope>NUCLEOTIDE SEQUENCE [LARGE SCALE GENOMIC DNA]</scope>
    <source>
        <strain evidence="4 5">ET39</strain>
    </source>
</reference>
<dbReference type="PANTHER" id="PTHR22911:SF137">
    <property type="entry name" value="SOLUTE CARRIER FAMILY 35 MEMBER G2-RELATED"/>
    <property type="match status" value="1"/>
</dbReference>
<evidence type="ECO:0000313" key="5">
    <source>
        <dbReference type="Proteomes" id="UP001529340"/>
    </source>
</evidence>
<feature type="transmembrane region" description="Helical" evidence="2">
    <location>
        <begin position="33"/>
        <end position="54"/>
    </location>
</feature>
<accession>A0ABT7UB76</accession>
<feature type="transmembrane region" description="Helical" evidence="2">
    <location>
        <begin position="207"/>
        <end position="228"/>
    </location>
</feature>
<reference evidence="5" key="2">
    <citation type="submission" date="2023-06" db="EMBL/GenBank/DDBJ databases">
        <title>Identification and characterization of horizontal gene transfer across gut microbiota members of farm animals based on homology search.</title>
        <authorList>
            <person name="Zeman M."/>
            <person name="Kubasova T."/>
            <person name="Jahodarova E."/>
            <person name="Nykrynova M."/>
            <person name="Rychlik I."/>
        </authorList>
    </citation>
    <scope>NUCLEOTIDE SEQUENCE [LARGE SCALE GENOMIC DNA]</scope>
    <source>
        <strain evidence="5">ET39</strain>
    </source>
</reference>
<dbReference type="EMBL" id="JAUDCG010000002">
    <property type="protein sequence ID" value="MDM8156160.1"/>
    <property type="molecule type" value="Genomic_DNA"/>
</dbReference>
<dbReference type="RefSeq" id="WP_289606632.1">
    <property type="nucleotide sequence ID" value="NZ_JAUDCG010000002.1"/>
</dbReference>
<dbReference type="Proteomes" id="UP001529340">
    <property type="component" value="Unassembled WGS sequence"/>
</dbReference>
<dbReference type="SUPFAM" id="SSF103481">
    <property type="entry name" value="Multidrug resistance efflux transporter EmrE"/>
    <property type="match status" value="2"/>
</dbReference>
<feature type="transmembrane region" description="Helical" evidence="2">
    <location>
        <begin position="265"/>
        <end position="284"/>
    </location>
</feature>
<feature type="transmembrane region" description="Helical" evidence="2">
    <location>
        <begin position="91"/>
        <end position="115"/>
    </location>
</feature>
<comment type="caution">
    <text evidence="4">The sequence shown here is derived from an EMBL/GenBank/DDBJ whole genome shotgun (WGS) entry which is preliminary data.</text>
</comment>
<gene>
    <name evidence="4" type="ORF">QUV96_00740</name>
</gene>
<feature type="transmembrane region" description="Helical" evidence="2">
    <location>
        <begin position="122"/>
        <end position="140"/>
    </location>
</feature>
<proteinExistence type="inferred from homology"/>
<keyword evidence="2" id="KW-0472">Membrane</keyword>
<dbReference type="InterPro" id="IPR000620">
    <property type="entry name" value="EamA_dom"/>
</dbReference>
<feature type="transmembrane region" description="Helical" evidence="2">
    <location>
        <begin position="146"/>
        <end position="164"/>
    </location>
</feature>
<evidence type="ECO:0000256" key="1">
    <source>
        <dbReference type="ARBA" id="ARBA00007362"/>
    </source>
</evidence>
<protein>
    <submittedName>
        <fullName evidence="4">EamA family transporter</fullName>
    </submittedName>
</protein>
<dbReference type="InterPro" id="IPR037185">
    <property type="entry name" value="EmrE-like"/>
</dbReference>
<name>A0ABT7UB76_9FIRM</name>